<organism evidence="1 2">
    <name type="scientific">Exocentrus adspersus</name>
    <dbReference type="NCBI Taxonomy" id="1586481"/>
    <lineage>
        <taxon>Eukaryota</taxon>
        <taxon>Metazoa</taxon>
        <taxon>Ecdysozoa</taxon>
        <taxon>Arthropoda</taxon>
        <taxon>Hexapoda</taxon>
        <taxon>Insecta</taxon>
        <taxon>Pterygota</taxon>
        <taxon>Neoptera</taxon>
        <taxon>Endopterygota</taxon>
        <taxon>Coleoptera</taxon>
        <taxon>Polyphaga</taxon>
        <taxon>Cucujiformia</taxon>
        <taxon>Chrysomeloidea</taxon>
        <taxon>Cerambycidae</taxon>
        <taxon>Lamiinae</taxon>
        <taxon>Acanthocinini</taxon>
        <taxon>Exocentrus</taxon>
    </lineage>
</organism>
<reference evidence="1 2" key="1">
    <citation type="journal article" date="2023" name="Insect Mol. Biol.">
        <title>Genome sequencing provides insights into the evolution of gene families encoding plant cell wall-degrading enzymes in longhorned beetles.</title>
        <authorList>
            <person name="Shin N.R."/>
            <person name="Okamura Y."/>
            <person name="Kirsch R."/>
            <person name="Pauchet Y."/>
        </authorList>
    </citation>
    <scope>NUCLEOTIDE SEQUENCE [LARGE SCALE GENOMIC DNA]</scope>
    <source>
        <strain evidence="1">EAD_L_NR</strain>
    </source>
</reference>
<dbReference type="EMBL" id="JANEYG010000049">
    <property type="protein sequence ID" value="KAJ8915804.1"/>
    <property type="molecule type" value="Genomic_DNA"/>
</dbReference>
<sequence length="17" mass="2022">MFVIIYNIYCYVSGCFS</sequence>
<dbReference type="AlphaFoldDB" id="A0AAV8VNT1"/>
<evidence type="ECO:0000313" key="1">
    <source>
        <dbReference type="EMBL" id="KAJ8915804.1"/>
    </source>
</evidence>
<protein>
    <submittedName>
        <fullName evidence="1">Uncharacterized protein</fullName>
    </submittedName>
</protein>
<keyword evidence="2" id="KW-1185">Reference proteome</keyword>
<dbReference type="Proteomes" id="UP001159042">
    <property type="component" value="Unassembled WGS sequence"/>
</dbReference>
<proteinExistence type="predicted"/>
<evidence type="ECO:0000313" key="2">
    <source>
        <dbReference type="Proteomes" id="UP001159042"/>
    </source>
</evidence>
<comment type="caution">
    <text evidence="1">The sequence shown here is derived from an EMBL/GenBank/DDBJ whole genome shotgun (WGS) entry which is preliminary data.</text>
</comment>
<name>A0AAV8VNT1_9CUCU</name>
<gene>
    <name evidence="1" type="ORF">NQ315_004616</name>
</gene>
<accession>A0AAV8VNT1</accession>